<protein>
    <submittedName>
        <fullName evidence="2">Uncharacterized protein</fullName>
    </submittedName>
</protein>
<dbReference type="Proteomes" id="UP001374535">
    <property type="component" value="Chromosome 6"/>
</dbReference>
<feature type="transmembrane region" description="Helical" evidence="1">
    <location>
        <begin position="98"/>
        <end position="116"/>
    </location>
</feature>
<keyword evidence="1" id="KW-1133">Transmembrane helix</keyword>
<evidence type="ECO:0000256" key="1">
    <source>
        <dbReference type="SAM" id="Phobius"/>
    </source>
</evidence>
<keyword evidence="1" id="KW-0812">Transmembrane</keyword>
<name>A0AAQ3NBJ0_VIGMU</name>
<dbReference type="AlphaFoldDB" id="A0AAQ3NBJ0"/>
<keyword evidence="1" id="KW-0472">Membrane</keyword>
<proteinExistence type="predicted"/>
<organism evidence="2 3">
    <name type="scientific">Vigna mungo</name>
    <name type="common">Black gram</name>
    <name type="synonym">Phaseolus mungo</name>
    <dbReference type="NCBI Taxonomy" id="3915"/>
    <lineage>
        <taxon>Eukaryota</taxon>
        <taxon>Viridiplantae</taxon>
        <taxon>Streptophyta</taxon>
        <taxon>Embryophyta</taxon>
        <taxon>Tracheophyta</taxon>
        <taxon>Spermatophyta</taxon>
        <taxon>Magnoliopsida</taxon>
        <taxon>eudicotyledons</taxon>
        <taxon>Gunneridae</taxon>
        <taxon>Pentapetalae</taxon>
        <taxon>rosids</taxon>
        <taxon>fabids</taxon>
        <taxon>Fabales</taxon>
        <taxon>Fabaceae</taxon>
        <taxon>Papilionoideae</taxon>
        <taxon>50 kb inversion clade</taxon>
        <taxon>NPAAA clade</taxon>
        <taxon>indigoferoid/millettioid clade</taxon>
        <taxon>Phaseoleae</taxon>
        <taxon>Vigna</taxon>
    </lineage>
</organism>
<gene>
    <name evidence="2" type="ORF">V8G54_020260</name>
</gene>
<keyword evidence="3" id="KW-1185">Reference proteome</keyword>
<evidence type="ECO:0000313" key="3">
    <source>
        <dbReference type="Proteomes" id="UP001374535"/>
    </source>
</evidence>
<dbReference type="EMBL" id="CP144695">
    <property type="protein sequence ID" value="WVZ06914.1"/>
    <property type="molecule type" value="Genomic_DNA"/>
</dbReference>
<accession>A0AAQ3NBJ0</accession>
<evidence type="ECO:0000313" key="2">
    <source>
        <dbReference type="EMBL" id="WVZ06914.1"/>
    </source>
</evidence>
<sequence>MYIWNKYFSIPIFSRNAPFSFILPSLFKIFVLFIYLLSFDQANFRSVISFSFLVFLSVFFPSNSLIVFIVSRFRYLGFPLVSELVSFSKNRSAIMTHILYYVQNLLLIFSEFSLIIS</sequence>
<reference evidence="2 3" key="1">
    <citation type="journal article" date="2023" name="Life. Sci Alliance">
        <title>Evolutionary insights into 3D genome organization and epigenetic landscape of Vigna mungo.</title>
        <authorList>
            <person name="Junaid A."/>
            <person name="Singh B."/>
            <person name="Bhatia S."/>
        </authorList>
    </citation>
    <scope>NUCLEOTIDE SEQUENCE [LARGE SCALE GENOMIC DNA]</scope>
    <source>
        <strain evidence="2">Urdbean</strain>
    </source>
</reference>
<feature type="transmembrane region" description="Helical" evidence="1">
    <location>
        <begin position="50"/>
        <end position="70"/>
    </location>
</feature>
<feature type="transmembrane region" description="Helical" evidence="1">
    <location>
        <begin position="21"/>
        <end position="38"/>
    </location>
</feature>